<evidence type="ECO:0000313" key="3">
    <source>
        <dbReference type="Proteomes" id="UP000663888"/>
    </source>
</evidence>
<dbReference type="SUPFAM" id="SSF81383">
    <property type="entry name" value="F-box domain"/>
    <property type="match status" value="1"/>
</dbReference>
<dbReference type="InterPro" id="IPR036047">
    <property type="entry name" value="F-box-like_dom_sf"/>
</dbReference>
<dbReference type="InterPro" id="IPR001810">
    <property type="entry name" value="F-box_dom"/>
</dbReference>
<proteinExistence type="predicted"/>
<protein>
    <recommendedName>
        <fullName evidence="1">F-box domain-containing protein</fullName>
    </recommendedName>
</protein>
<name>A0A8H3BYI8_9AGAM</name>
<dbReference type="Pfam" id="PF12937">
    <property type="entry name" value="F-box-like"/>
    <property type="match status" value="1"/>
</dbReference>
<reference evidence="2" key="1">
    <citation type="submission" date="2021-01" db="EMBL/GenBank/DDBJ databases">
        <authorList>
            <person name="Kaushik A."/>
        </authorList>
    </citation>
    <scope>NUCLEOTIDE SEQUENCE</scope>
    <source>
        <strain evidence="2">AG4-R118</strain>
    </source>
</reference>
<evidence type="ECO:0000259" key="1">
    <source>
        <dbReference type="PROSITE" id="PS50181"/>
    </source>
</evidence>
<feature type="domain" description="F-box" evidence="1">
    <location>
        <begin position="1"/>
        <end position="45"/>
    </location>
</feature>
<dbReference type="PROSITE" id="PS50181">
    <property type="entry name" value="FBOX"/>
    <property type="match status" value="1"/>
</dbReference>
<organism evidence="2 3">
    <name type="scientific">Rhizoctonia solani</name>
    <dbReference type="NCBI Taxonomy" id="456999"/>
    <lineage>
        <taxon>Eukaryota</taxon>
        <taxon>Fungi</taxon>
        <taxon>Dikarya</taxon>
        <taxon>Basidiomycota</taxon>
        <taxon>Agaricomycotina</taxon>
        <taxon>Agaricomycetes</taxon>
        <taxon>Cantharellales</taxon>
        <taxon>Ceratobasidiaceae</taxon>
        <taxon>Rhizoctonia</taxon>
    </lineage>
</organism>
<dbReference type="Gene3D" id="3.80.10.10">
    <property type="entry name" value="Ribonuclease Inhibitor"/>
    <property type="match status" value="1"/>
</dbReference>
<dbReference type="Proteomes" id="UP000663888">
    <property type="component" value="Unassembled WGS sequence"/>
</dbReference>
<comment type="caution">
    <text evidence="2">The sequence shown here is derived from an EMBL/GenBank/DDBJ whole genome shotgun (WGS) entry which is preliminary data.</text>
</comment>
<dbReference type="EMBL" id="CAJMWX010001121">
    <property type="protein sequence ID" value="CAE6468897.1"/>
    <property type="molecule type" value="Genomic_DNA"/>
</dbReference>
<evidence type="ECO:0000313" key="2">
    <source>
        <dbReference type="EMBL" id="CAE6468897.1"/>
    </source>
</evidence>
<dbReference type="SUPFAM" id="SSF52047">
    <property type="entry name" value="RNI-like"/>
    <property type="match status" value="1"/>
</dbReference>
<dbReference type="InterPro" id="IPR032675">
    <property type="entry name" value="LRR_dom_sf"/>
</dbReference>
<accession>A0A8H3BYI8</accession>
<sequence>MPLNSLPLEVLQIIIRLIPRGSLAPASLVSKTWRSMTLPLLYQSIWLPSRVDGDQRREEFVKKIITECEDGDEDKKHWFRLSDCVKRLHVESDMDEQELKDFSSAVAKIRNLEHLGWTVSNLLGVEWYTTLVHLYQELPKLRSLSLTMAQNEIFLGDLEEVVPFTNLQELSITFDGLTDEEPDEELPNTLVELIRGARNIESLSLFFEEDDEKGAAPWGSIDLFLELASDCFPNLRILEIRSQHLVPIDNYSGPEFRQFIRNHNKLQKILLFTGGYDNTVKLINPPPPIVTPRDMEEMMPSIQHFAGPGLLVGALLKSGLAKQIELLEFREPAATNLGRLSDLLIDLDDSTLPELSNLKGLGLFTSEVEEESEWENMQDVLSRLAIRMPVLKELLLCADGKASPDELDKLLQTLIQLPHLRRLVAQVQGYCGNESDATQRFFEHLKTSCPLLEIGDDENLVLSLALS</sequence>
<dbReference type="AlphaFoldDB" id="A0A8H3BYI8"/>
<gene>
    <name evidence="2" type="ORF">RDB_LOCUS103317</name>
</gene>